<keyword evidence="2" id="KW-1185">Reference proteome</keyword>
<gene>
    <name evidence="1" type="ORF">HJG63_012169</name>
</gene>
<evidence type="ECO:0000313" key="1">
    <source>
        <dbReference type="EMBL" id="KAF6447835.1"/>
    </source>
</evidence>
<evidence type="ECO:0000313" key="2">
    <source>
        <dbReference type="Proteomes" id="UP000593571"/>
    </source>
</evidence>
<organism evidence="1 2">
    <name type="scientific">Rousettus aegyptiacus</name>
    <name type="common">Egyptian fruit bat</name>
    <name type="synonym">Pteropus aegyptiacus</name>
    <dbReference type="NCBI Taxonomy" id="9407"/>
    <lineage>
        <taxon>Eukaryota</taxon>
        <taxon>Metazoa</taxon>
        <taxon>Chordata</taxon>
        <taxon>Craniata</taxon>
        <taxon>Vertebrata</taxon>
        <taxon>Euteleostomi</taxon>
        <taxon>Mammalia</taxon>
        <taxon>Eutheria</taxon>
        <taxon>Laurasiatheria</taxon>
        <taxon>Chiroptera</taxon>
        <taxon>Yinpterochiroptera</taxon>
        <taxon>Pteropodoidea</taxon>
        <taxon>Pteropodidae</taxon>
        <taxon>Rousettinae</taxon>
        <taxon>Rousettus</taxon>
    </lineage>
</organism>
<dbReference type="EMBL" id="JACASE010000007">
    <property type="protein sequence ID" value="KAF6447835.1"/>
    <property type="molecule type" value="Genomic_DNA"/>
</dbReference>
<accession>A0A7J8FJR3</accession>
<name>A0A7J8FJR3_ROUAE</name>
<protein>
    <submittedName>
        <fullName evidence="1">Uncharacterized protein</fullName>
    </submittedName>
</protein>
<comment type="caution">
    <text evidence="1">The sequence shown here is derived from an EMBL/GenBank/DDBJ whole genome shotgun (WGS) entry which is preliminary data.</text>
</comment>
<reference evidence="1 2" key="1">
    <citation type="journal article" date="2020" name="Nature">
        <title>Six reference-quality genomes reveal evolution of bat adaptations.</title>
        <authorList>
            <person name="Jebb D."/>
            <person name="Huang Z."/>
            <person name="Pippel M."/>
            <person name="Hughes G.M."/>
            <person name="Lavrichenko K."/>
            <person name="Devanna P."/>
            <person name="Winkler S."/>
            <person name="Jermiin L.S."/>
            <person name="Skirmuntt E.C."/>
            <person name="Katzourakis A."/>
            <person name="Burkitt-Gray L."/>
            <person name="Ray D.A."/>
            <person name="Sullivan K.A.M."/>
            <person name="Roscito J.G."/>
            <person name="Kirilenko B.M."/>
            <person name="Davalos L.M."/>
            <person name="Corthals A.P."/>
            <person name="Power M.L."/>
            <person name="Jones G."/>
            <person name="Ransome R.D."/>
            <person name="Dechmann D.K.N."/>
            <person name="Locatelli A.G."/>
            <person name="Puechmaille S.J."/>
            <person name="Fedrigo O."/>
            <person name="Jarvis E.D."/>
            <person name="Hiller M."/>
            <person name="Vernes S.C."/>
            <person name="Myers E.W."/>
            <person name="Teeling E.C."/>
        </authorList>
    </citation>
    <scope>NUCLEOTIDE SEQUENCE [LARGE SCALE GENOMIC DNA]</scope>
    <source>
        <strain evidence="1">MRouAeg1</strain>
        <tissue evidence="1">Muscle</tissue>
    </source>
</reference>
<dbReference type="AlphaFoldDB" id="A0A7J8FJR3"/>
<proteinExistence type="predicted"/>
<dbReference type="Proteomes" id="UP000593571">
    <property type="component" value="Unassembled WGS sequence"/>
</dbReference>
<sequence>MCGRTVHSLRNLSLMWKDPRHTPRLLLDICFAFFKTIPFISCSWVETCTSSLPLDISVKKDTLSLKKFFFLAKLFFPISSESLGNQQPCGYSLALYWPPRASSHSWISSLEEELEQGAKFTLQDHVTY</sequence>